<comment type="caution">
    <text evidence="1">The sequence shown here is derived from an EMBL/GenBank/DDBJ whole genome shotgun (WGS) entry which is preliminary data.</text>
</comment>
<organism evidence="1 2">
    <name type="scientific">Apiospora phragmitis</name>
    <dbReference type="NCBI Taxonomy" id="2905665"/>
    <lineage>
        <taxon>Eukaryota</taxon>
        <taxon>Fungi</taxon>
        <taxon>Dikarya</taxon>
        <taxon>Ascomycota</taxon>
        <taxon>Pezizomycotina</taxon>
        <taxon>Sordariomycetes</taxon>
        <taxon>Xylariomycetidae</taxon>
        <taxon>Amphisphaeriales</taxon>
        <taxon>Apiosporaceae</taxon>
        <taxon>Apiospora</taxon>
    </lineage>
</organism>
<gene>
    <name evidence="1" type="ORF">PG994_007120</name>
</gene>
<dbReference type="GeneID" id="92091592"/>
<name>A0ABR1UZY5_9PEZI</name>
<keyword evidence="2" id="KW-1185">Reference proteome</keyword>
<accession>A0ABR1UZY5</accession>
<sequence length="106" mass="11273">MGTAPPPPPCSSPWPRLPPLAVTCRGSGFEGWVITANSVGDIPGTCGGLWDNLKRFADCVGVSGSWCGGTNGHLEWRFTVPDTCNKGMLSSTWWEATRNQYGALAC</sequence>
<dbReference type="EMBL" id="JAQQWL010000007">
    <property type="protein sequence ID" value="KAK8064482.1"/>
    <property type="molecule type" value="Genomic_DNA"/>
</dbReference>
<dbReference type="RefSeq" id="XP_066715471.1">
    <property type="nucleotide sequence ID" value="XM_066858529.1"/>
</dbReference>
<reference evidence="1 2" key="1">
    <citation type="submission" date="2023-01" db="EMBL/GenBank/DDBJ databases">
        <title>Analysis of 21 Apiospora genomes using comparative genomics revels a genus with tremendous synthesis potential of carbohydrate active enzymes and secondary metabolites.</title>
        <authorList>
            <person name="Sorensen T."/>
        </authorList>
    </citation>
    <scope>NUCLEOTIDE SEQUENCE [LARGE SCALE GENOMIC DNA]</scope>
    <source>
        <strain evidence="1 2">CBS 135458</strain>
    </source>
</reference>
<proteinExistence type="predicted"/>
<dbReference type="Proteomes" id="UP001480595">
    <property type="component" value="Unassembled WGS sequence"/>
</dbReference>
<evidence type="ECO:0000313" key="2">
    <source>
        <dbReference type="Proteomes" id="UP001480595"/>
    </source>
</evidence>
<evidence type="ECO:0000313" key="1">
    <source>
        <dbReference type="EMBL" id="KAK8064482.1"/>
    </source>
</evidence>
<protein>
    <submittedName>
        <fullName evidence="1">Uncharacterized protein</fullName>
    </submittedName>
</protein>